<dbReference type="OrthoDB" id="9778366at2"/>
<feature type="repeat" description="TPR" evidence="7">
    <location>
        <begin position="233"/>
        <end position="266"/>
    </location>
</feature>
<dbReference type="Gene3D" id="1.25.40.10">
    <property type="entry name" value="Tetratricopeptide repeat domain"/>
    <property type="match status" value="2"/>
</dbReference>
<evidence type="ECO:0000256" key="2">
    <source>
        <dbReference type="ARBA" id="ARBA00022692"/>
    </source>
</evidence>
<reference evidence="9 10" key="1">
    <citation type="submission" date="2018-01" db="EMBL/GenBank/DDBJ databases">
        <authorList>
            <person name="Gaut B.S."/>
            <person name="Morton B.R."/>
            <person name="Clegg M.T."/>
            <person name="Duvall M.R."/>
        </authorList>
    </citation>
    <scope>NUCLEOTIDE SEQUENCE [LARGE SCALE GENOMIC DNA]</scope>
    <source>
        <strain evidence="9 10">HR-AV</strain>
    </source>
</reference>
<dbReference type="InterPro" id="IPR001054">
    <property type="entry name" value="A/G_cyclase"/>
</dbReference>
<dbReference type="SMART" id="SM00028">
    <property type="entry name" value="TPR"/>
    <property type="match status" value="6"/>
</dbReference>
<evidence type="ECO:0000313" key="9">
    <source>
        <dbReference type="EMBL" id="POY35311.1"/>
    </source>
</evidence>
<dbReference type="Pfam" id="PF00211">
    <property type="entry name" value="Guanylate_cyc"/>
    <property type="match status" value="1"/>
</dbReference>
<evidence type="ECO:0000256" key="6">
    <source>
        <dbReference type="ARBA" id="ARBA00023239"/>
    </source>
</evidence>
<comment type="caution">
    <text evidence="9">The sequence shown here is derived from an EMBL/GenBank/DDBJ whole genome shotgun (WGS) entry which is preliminary data.</text>
</comment>
<dbReference type="AlphaFoldDB" id="A0A2S4ZY79"/>
<evidence type="ECO:0000256" key="7">
    <source>
        <dbReference type="PROSITE-ProRule" id="PRU00339"/>
    </source>
</evidence>
<dbReference type="GO" id="GO:0004016">
    <property type="term" value="F:adenylate cyclase activity"/>
    <property type="evidence" value="ECO:0007669"/>
    <property type="project" value="UniProtKB-ARBA"/>
</dbReference>
<keyword evidence="10" id="KW-1185">Reference proteome</keyword>
<name>A0A2S4ZY79_9SPHI</name>
<evidence type="ECO:0000256" key="5">
    <source>
        <dbReference type="ARBA" id="ARBA00023136"/>
    </source>
</evidence>
<dbReference type="PANTHER" id="PTHR11920">
    <property type="entry name" value="GUANYLYL CYCLASE"/>
    <property type="match status" value="1"/>
</dbReference>
<proteinExistence type="predicted"/>
<dbReference type="PROSITE" id="PS50125">
    <property type="entry name" value="GUANYLATE_CYCLASE_2"/>
    <property type="match status" value="1"/>
</dbReference>
<comment type="subcellular location">
    <subcellularLocation>
        <location evidence="1">Membrane</location>
    </subcellularLocation>
</comment>
<dbReference type="Pfam" id="PF13424">
    <property type="entry name" value="TPR_12"/>
    <property type="match status" value="3"/>
</dbReference>
<protein>
    <submittedName>
        <fullName evidence="9">Adenylate/guanylate cyclase domain-containing protein</fullName>
    </submittedName>
</protein>
<evidence type="ECO:0000313" key="10">
    <source>
        <dbReference type="Proteomes" id="UP000236893"/>
    </source>
</evidence>
<dbReference type="GO" id="GO:0035556">
    <property type="term" value="P:intracellular signal transduction"/>
    <property type="evidence" value="ECO:0007669"/>
    <property type="project" value="InterPro"/>
</dbReference>
<dbReference type="Proteomes" id="UP000236893">
    <property type="component" value="Unassembled WGS sequence"/>
</dbReference>
<dbReference type="InterPro" id="IPR019734">
    <property type="entry name" value="TPR_rpt"/>
</dbReference>
<accession>A0A2S4ZY79</accession>
<feature type="repeat" description="TPR" evidence="7">
    <location>
        <begin position="75"/>
        <end position="108"/>
    </location>
</feature>
<keyword evidence="4" id="KW-1133">Transmembrane helix</keyword>
<dbReference type="SUPFAM" id="SSF48452">
    <property type="entry name" value="TPR-like"/>
    <property type="match status" value="2"/>
</dbReference>
<dbReference type="GO" id="GO:0000166">
    <property type="term" value="F:nucleotide binding"/>
    <property type="evidence" value="ECO:0007669"/>
    <property type="project" value="UniProtKB-KW"/>
</dbReference>
<dbReference type="PROSITE" id="PS50005">
    <property type="entry name" value="TPR"/>
    <property type="match status" value="3"/>
</dbReference>
<dbReference type="Gene3D" id="3.30.70.1230">
    <property type="entry name" value="Nucleotide cyclase"/>
    <property type="match status" value="1"/>
</dbReference>
<keyword evidence="5" id="KW-0472">Membrane</keyword>
<gene>
    <name evidence="9" type="ORF">C3K47_16130</name>
</gene>
<evidence type="ECO:0000256" key="4">
    <source>
        <dbReference type="ARBA" id="ARBA00022989"/>
    </source>
</evidence>
<keyword evidence="7" id="KW-0802">TPR repeat</keyword>
<dbReference type="InterPro" id="IPR011990">
    <property type="entry name" value="TPR-like_helical_dom_sf"/>
</dbReference>
<dbReference type="GO" id="GO:0016020">
    <property type="term" value="C:membrane"/>
    <property type="evidence" value="ECO:0007669"/>
    <property type="project" value="UniProtKB-SubCell"/>
</dbReference>
<dbReference type="SMART" id="SM00044">
    <property type="entry name" value="CYCc"/>
    <property type="match status" value="1"/>
</dbReference>
<dbReference type="SUPFAM" id="SSF55073">
    <property type="entry name" value="Nucleotide cyclase"/>
    <property type="match status" value="1"/>
</dbReference>
<keyword evidence="2" id="KW-0812">Transmembrane</keyword>
<feature type="domain" description="Guanylate cyclase" evidence="8">
    <location>
        <begin position="461"/>
        <end position="592"/>
    </location>
</feature>
<dbReference type="PANTHER" id="PTHR11920:SF335">
    <property type="entry name" value="GUANYLATE CYCLASE"/>
    <property type="match status" value="1"/>
</dbReference>
<sequence>MQIAWRIFILLLLLPNYGLCQSDEKKPTNAADTLLVNDYLKQSKERLADEPEKAIKLAQKAVELAEKSNFAKGKAYALKNIGIAYYFQGKYVEALGNYHQSLSIFKEHKDNVGIANLYNNIGVIYYDQGDDAEALDNYLQSLKYSELSGDKLRILSALNNVGAVYYNKVATYDKALDYYHRALPLCEELKRTDELGAICVNIGSIYFDKNDDAKALLYYNRALKAYGNSEGSLNAYNAMGRLYKREKKYDLALENHQNALTLAQNLENKLATIQSLLGVGNVYADKGDYKTALFYFNKAKTDAIAIQARHQMEELYEVLSRVYAKTGDYQKAFEYQSLFSNVKDSIYNAETDKKLGQLQFDFDLQKKQGEINLLTKDKALQQLDLQRQKLAKNSLIAFLGLLSILGLLLYRDYRNKVRVNKLLDQQNAEIERLLSNILPTEVAKELQQKGQATPRFYENVSVLFTDFKSFTAIAETLSPQEVVAQLSECFTVFDNIMERNNLEKIKTIGDSYMCAGGIPTEDSTHALNIVNAAFEILDFMKGVNQKKIESGEQPWELRIGIHSGPLVAGVVGRKKYAYDIWGSTVNIASRMESNGMPGQINISAAHYNLVKHKYECEYRGKIYAKNAGEIDMYFVRPNSIAVNNLSKPDITVIDADDAV</sequence>
<keyword evidence="6" id="KW-0456">Lyase</keyword>
<dbReference type="InterPro" id="IPR029787">
    <property type="entry name" value="Nucleotide_cyclase"/>
</dbReference>
<evidence type="ECO:0000256" key="3">
    <source>
        <dbReference type="ARBA" id="ARBA00022741"/>
    </source>
</evidence>
<dbReference type="InterPro" id="IPR050401">
    <property type="entry name" value="Cyclic_nucleotide_synthase"/>
</dbReference>
<evidence type="ECO:0000256" key="1">
    <source>
        <dbReference type="ARBA" id="ARBA00004370"/>
    </source>
</evidence>
<organism evidence="9 10">
    <name type="scientific">Solitalea longa</name>
    <dbReference type="NCBI Taxonomy" id="2079460"/>
    <lineage>
        <taxon>Bacteria</taxon>
        <taxon>Pseudomonadati</taxon>
        <taxon>Bacteroidota</taxon>
        <taxon>Sphingobacteriia</taxon>
        <taxon>Sphingobacteriales</taxon>
        <taxon>Sphingobacteriaceae</taxon>
        <taxon>Solitalea</taxon>
    </lineage>
</organism>
<evidence type="ECO:0000259" key="8">
    <source>
        <dbReference type="PROSITE" id="PS50125"/>
    </source>
</evidence>
<dbReference type="CDD" id="cd07302">
    <property type="entry name" value="CHD"/>
    <property type="match status" value="1"/>
</dbReference>
<keyword evidence="3" id="KW-0547">Nucleotide-binding</keyword>
<feature type="repeat" description="TPR" evidence="7">
    <location>
        <begin position="115"/>
        <end position="148"/>
    </location>
</feature>
<dbReference type="EMBL" id="PQVF01000012">
    <property type="protein sequence ID" value="POY35311.1"/>
    <property type="molecule type" value="Genomic_DNA"/>
</dbReference>
<dbReference type="GO" id="GO:0009190">
    <property type="term" value="P:cyclic nucleotide biosynthetic process"/>
    <property type="evidence" value="ECO:0007669"/>
    <property type="project" value="InterPro"/>
</dbReference>